<evidence type="ECO:0000313" key="12">
    <source>
        <dbReference type="EMBL" id="OSX80449.1"/>
    </source>
</evidence>
<evidence type="ECO:0000256" key="9">
    <source>
        <dbReference type="PROSITE-ProRule" id="PRU00103"/>
    </source>
</evidence>
<dbReference type="InterPro" id="IPR058584">
    <property type="entry name" value="IMB1_TNPO1-like_TPR"/>
</dbReference>
<dbReference type="Proteomes" id="UP000218209">
    <property type="component" value="Unassembled WGS sequence"/>
</dbReference>
<dbReference type="Pfam" id="PF02985">
    <property type="entry name" value="HEAT"/>
    <property type="match status" value="2"/>
</dbReference>
<evidence type="ECO:0000259" key="11">
    <source>
        <dbReference type="PROSITE" id="PS50166"/>
    </source>
</evidence>
<dbReference type="Pfam" id="PF25574">
    <property type="entry name" value="TPR_IMB1"/>
    <property type="match status" value="1"/>
</dbReference>
<evidence type="ECO:0000256" key="6">
    <source>
        <dbReference type="ARBA" id="ARBA00022927"/>
    </source>
</evidence>
<keyword evidence="5" id="KW-0677">Repeat</keyword>
<reference evidence="12 13" key="1">
    <citation type="submission" date="2017-03" db="EMBL/GenBank/DDBJ databases">
        <title>WGS assembly of Porphyra umbilicalis.</title>
        <authorList>
            <person name="Brawley S.H."/>
            <person name="Blouin N.A."/>
            <person name="Ficko-Blean E."/>
            <person name="Wheeler G.L."/>
            <person name="Lohr M."/>
            <person name="Goodson H.V."/>
            <person name="Jenkins J.W."/>
            <person name="Blaby-Haas C.E."/>
            <person name="Helliwell K.E."/>
            <person name="Chan C."/>
            <person name="Marriage T."/>
            <person name="Bhattacharya D."/>
            <person name="Klein A.S."/>
            <person name="Badis Y."/>
            <person name="Brodie J."/>
            <person name="Cao Y."/>
            <person name="Collen J."/>
            <person name="Dittami S.M."/>
            <person name="Gachon C.M."/>
            <person name="Green B.R."/>
            <person name="Karpowicz S."/>
            <person name="Kim J.W."/>
            <person name="Kudahl U."/>
            <person name="Lin S."/>
            <person name="Michel G."/>
            <person name="Mittag M."/>
            <person name="Olson B.J."/>
            <person name="Pangilinan J."/>
            <person name="Peng Y."/>
            <person name="Qiu H."/>
            <person name="Shu S."/>
            <person name="Singer J.T."/>
            <person name="Smith A.G."/>
            <person name="Sprecher B.N."/>
            <person name="Wagner V."/>
            <person name="Wang W."/>
            <person name="Wang Z.-Y."/>
            <person name="Yan J."/>
            <person name="Yarish C."/>
            <person name="Zoeuner-Riek S."/>
            <person name="Zhuang Y."/>
            <person name="Zou Y."/>
            <person name="Lindquist E.A."/>
            <person name="Grimwood J."/>
            <person name="Barry K."/>
            <person name="Rokhsar D.S."/>
            <person name="Schmutz J."/>
            <person name="Stiller J.W."/>
            <person name="Grossman A.R."/>
            <person name="Prochnik S.E."/>
        </authorList>
    </citation>
    <scope>NUCLEOTIDE SEQUENCE [LARGE SCALE GENOMIC DNA]</scope>
    <source>
        <strain evidence="12">4086291</strain>
    </source>
</reference>
<dbReference type="GO" id="GO:0005634">
    <property type="term" value="C:nucleus"/>
    <property type="evidence" value="ECO:0007669"/>
    <property type="project" value="UniProtKB-SubCell"/>
</dbReference>
<dbReference type="SUPFAM" id="SSF48371">
    <property type="entry name" value="ARM repeat"/>
    <property type="match status" value="1"/>
</dbReference>
<evidence type="ECO:0000256" key="3">
    <source>
        <dbReference type="ARBA" id="ARBA00022448"/>
    </source>
</evidence>
<dbReference type="InterPro" id="IPR016024">
    <property type="entry name" value="ARM-type_fold"/>
</dbReference>
<dbReference type="InterPro" id="IPR001494">
    <property type="entry name" value="Importin-beta_N"/>
</dbReference>
<dbReference type="InterPro" id="IPR011989">
    <property type="entry name" value="ARM-like"/>
</dbReference>
<evidence type="ECO:0000256" key="2">
    <source>
        <dbReference type="ARBA" id="ARBA00004496"/>
    </source>
</evidence>
<dbReference type="InterPro" id="IPR041389">
    <property type="entry name" value="Importin_rep_6"/>
</dbReference>
<gene>
    <name evidence="12" type="ORF">BU14_0052s0064</name>
</gene>
<keyword evidence="8" id="KW-0539">Nucleus</keyword>
<dbReference type="InterPro" id="IPR034085">
    <property type="entry name" value="TOG"/>
</dbReference>
<dbReference type="Gene3D" id="1.25.10.10">
    <property type="entry name" value="Leucine-rich Repeat Variant"/>
    <property type="match status" value="1"/>
</dbReference>
<protein>
    <recommendedName>
        <fullName evidence="11">Importin N-terminal domain-containing protein</fullName>
    </recommendedName>
</protein>
<accession>A0A1X6PHU6</accession>
<keyword evidence="7" id="KW-0007">Acetylation</keyword>
<keyword evidence="6" id="KW-0653">Protein transport</keyword>
<dbReference type="InterPro" id="IPR000357">
    <property type="entry name" value="HEAT"/>
</dbReference>
<evidence type="ECO:0000256" key="4">
    <source>
        <dbReference type="ARBA" id="ARBA00022490"/>
    </source>
</evidence>
<dbReference type="PROSITE" id="PS50166">
    <property type="entry name" value="IMPORTIN_B_NT"/>
    <property type="match status" value="1"/>
</dbReference>
<evidence type="ECO:0000256" key="5">
    <source>
        <dbReference type="ARBA" id="ARBA00022737"/>
    </source>
</evidence>
<dbReference type="PANTHER" id="PTHR10527">
    <property type="entry name" value="IMPORTIN BETA"/>
    <property type="match status" value="1"/>
</dbReference>
<dbReference type="GO" id="GO:0031267">
    <property type="term" value="F:small GTPase binding"/>
    <property type="evidence" value="ECO:0007669"/>
    <property type="project" value="InterPro"/>
</dbReference>
<keyword evidence="4" id="KW-0963">Cytoplasm</keyword>
<dbReference type="GO" id="GO:0005737">
    <property type="term" value="C:cytoplasm"/>
    <property type="evidence" value="ECO:0007669"/>
    <property type="project" value="UniProtKB-SubCell"/>
</dbReference>
<feature type="compositionally biased region" description="Acidic residues" evidence="10">
    <location>
        <begin position="824"/>
        <end position="844"/>
    </location>
</feature>
<dbReference type="InterPro" id="IPR057672">
    <property type="entry name" value="TPR_IPO4/5"/>
</dbReference>
<name>A0A1X6PHU6_PORUM</name>
<proteinExistence type="predicted"/>
<feature type="region of interest" description="Disordered" evidence="10">
    <location>
        <begin position="816"/>
        <end position="846"/>
    </location>
</feature>
<dbReference type="GO" id="GO:0006606">
    <property type="term" value="P:protein import into nucleus"/>
    <property type="evidence" value="ECO:0007669"/>
    <property type="project" value="InterPro"/>
</dbReference>
<feature type="repeat" description="HEAT" evidence="9">
    <location>
        <begin position="912"/>
        <end position="950"/>
    </location>
</feature>
<comment type="subcellular location">
    <subcellularLocation>
        <location evidence="2">Cytoplasm</location>
    </subcellularLocation>
    <subcellularLocation>
        <location evidence="1">Nucleus</location>
    </subcellularLocation>
</comment>
<dbReference type="EMBL" id="KV918775">
    <property type="protein sequence ID" value="OSX80449.1"/>
    <property type="molecule type" value="Genomic_DNA"/>
</dbReference>
<dbReference type="OrthoDB" id="543373at2759"/>
<evidence type="ECO:0000256" key="8">
    <source>
        <dbReference type="ARBA" id="ARBA00023242"/>
    </source>
</evidence>
<dbReference type="PROSITE" id="PS50077">
    <property type="entry name" value="HEAT_REPEAT"/>
    <property type="match status" value="1"/>
</dbReference>
<dbReference type="SMART" id="SM00913">
    <property type="entry name" value="IBN_N"/>
    <property type="match status" value="1"/>
</dbReference>
<dbReference type="InterPro" id="IPR041653">
    <property type="entry name" value="Importin_rep_4"/>
</dbReference>
<organism evidence="12 13">
    <name type="scientific">Porphyra umbilicalis</name>
    <name type="common">Purple laver</name>
    <name type="synonym">Red alga</name>
    <dbReference type="NCBI Taxonomy" id="2786"/>
    <lineage>
        <taxon>Eukaryota</taxon>
        <taxon>Rhodophyta</taxon>
        <taxon>Bangiophyceae</taxon>
        <taxon>Bangiales</taxon>
        <taxon>Bangiaceae</taxon>
        <taxon>Porphyra</taxon>
    </lineage>
</organism>
<dbReference type="AlphaFoldDB" id="A0A1X6PHU6"/>
<keyword evidence="3" id="KW-0813">Transport</keyword>
<evidence type="ECO:0000313" key="13">
    <source>
        <dbReference type="Proteomes" id="UP000218209"/>
    </source>
</evidence>
<dbReference type="Pfam" id="PF18829">
    <property type="entry name" value="Importin_rep_6"/>
    <property type="match status" value="1"/>
</dbReference>
<evidence type="ECO:0000256" key="10">
    <source>
        <dbReference type="SAM" id="MobiDB-lite"/>
    </source>
</evidence>
<evidence type="ECO:0000256" key="1">
    <source>
        <dbReference type="ARBA" id="ARBA00004123"/>
    </source>
</evidence>
<dbReference type="SMART" id="SM01349">
    <property type="entry name" value="TOG"/>
    <property type="match status" value="1"/>
</dbReference>
<feature type="domain" description="Importin N-terminal" evidence="11">
    <location>
        <begin position="36"/>
        <end position="119"/>
    </location>
</feature>
<dbReference type="Pfam" id="PF25780">
    <property type="entry name" value="TPR_IPO5"/>
    <property type="match status" value="1"/>
</dbReference>
<keyword evidence="13" id="KW-1185">Reference proteome</keyword>
<dbReference type="Pfam" id="PF18808">
    <property type="entry name" value="Importin_rep_4"/>
    <property type="match status" value="1"/>
</dbReference>
<dbReference type="InterPro" id="IPR040122">
    <property type="entry name" value="Importin_beta"/>
</dbReference>
<dbReference type="Pfam" id="PF03810">
    <property type="entry name" value="IBN_N"/>
    <property type="match status" value="1"/>
</dbReference>
<sequence>MASDANGSANGGTAASVMEDVLRRLQSPDNAVRGEAEAQFNAAKGSPSVCLEVLAVLATASSDELVREAAAVLLRRTTKELWSGADERVRLGVKSTLLQSIQGDYRDGLRKKLCDTIGSLGGHLLSDNGWPELLPRLLSLSTSTVATERESSLYIFSQITAYMSAPELEQQAPTLRSTVEVGLADSVPAVRVAALRATCATLSVLESKACRAFEPQLPAMLQVVSGSLAAGDEVEARTCMELLVEVLDAEPRIWRSQLGLAATLMLSVSSTAALEENTRQLGLEFLVVAAEKLPGPCRKLGTYVRSVLPVALGMMLELEDEPEWHTRDEEEEDSSDYTNFSAGQEALDRLAMALGGKSVLPVAEELLPAYLNSADRWMNRHAALLAISQIGEGCRKQLEGGKLGSVVGLALRSFKDPHPRVRWAAVNCIGQMCTDFGPGIQEQFHAQVLPALVGVMADGDGGADGQSGQGSARVQSHAAAAVINFCDEASPAIMAPYLDTLLGQLMSLLQSSRLMTQEQAVTAIAAVADAAETQFDTYYGTFMPPLKAVLTRSAGNQRLRRLRGKVMECISLIGLSVGRERFGADAAQVMDALVRTSADAGVDDPQAFYLMQAYARICRCLRDGFLPYLPYVMPGLLTAASQKPDIEVLGDDADYEEEGLETVTLGDKRIGIRTAALEDKATACTMLTCFVTELGVGMMDYVEPVAQLMVPLLQFFYHDEVRTAAANCLPDLLRCVKNSGTAAPTALTQLVAFMLPTLLEAITNEPETEVLSAMVEALGEIVDVGGVHVTSGADAESVLNAVANCLERVVTEAESRRRERVAAAEEDGWDEEENEDANEEEAREDELLSHVGDAVGTVVRSGGLPALSTLLEHFYALLASDRSGGERRVALCVFDDVVEHGGAAGLAWIPRVLPALCAYATDEDPDVRQAATYGVGASAEVCALNGAEASAAFMAAGGAKAALALEAVITAPTSREEGSEMATDNAVCALAKVLEMQAGCVGGDVVASRLTSVWLSYLPLRADVAEARVVHAALVRACERGDERVFGGATYAGLPRVLAVLADVIGTELLDDEYSGRAVTVIARMQAVLPAGVLEAALAPLSPAAHAKLLGNGAAGVGGGANHAGGSASADH</sequence>
<evidence type="ECO:0000256" key="7">
    <source>
        <dbReference type="ARBA" id="ARBA00022990"/>
    </source>
</evidence>
<dbReference type="InterPro" id="IPR021133">
    <property type="entry name" value="HEAT_type_2"/>
</dbReference>